<gene>
    <name evidence="1" type="ORF">HF849_17705</name>
</gene>
<dbReference type="RefSeq" id="WP_168982654.1">
    <property type="nucleotide sequence ID" value="NZ_JABAGD010000036.1"/>
</dbReference>
<dbReference type="AlphaFoldDB" id="A0A7X9SR61"/>
<proteinExistence type="predicted"/>
<comment type="caution">
    <text evidence="1">The sequence shown here is derived from an EMBL/GenBank/DDBJ whole genome shotgun (WGS) entry which is preliminary data.</text>
</comment>
<evidence type="ECO:0000313" key="2">
    <source>
        <dbReference type="Proteomes" id="UP000587880"/>
    </source>
</evidence>
<accession>A0A7X9SR61</accession>
<organism evidence="1 2">
    <name type="scientific">Clostridium beijerinckii</name>
    <name type="common">Clostridium MP</name>
    <dbReference type="NCBI Taxonomy" id="1520"/>
    <lineage>
        <taxon>Bacteria</taxon>
        <taxon>Bacillati</taxon>
        <taxon>Bacillota</taxon>
        <taxon>Clostridia</taxon>
        <taxon>Eubacteriales</taxon>
        <taxon>Clostridiaceae</taxon>
        <taxon>Clostridium</taxon>
    </lineage>
</organism>
<dbReference type="Proteomes" id="UP000587880">
    <property type="component" value="Unassembled WGS sequence"/>
</dbReference>
<dbReference type="EMBL" id="JABAGD010000036">
    <property type="protein sequence ID" value="NMF06554.1"/>
    <property type="molecule type" value="Genomic_DNA"/>
</dbReference>
<protein>
    <submittedName>
        <fullName evidence="1">Uncharacterized protein</fullName>
    </submittedName>
</protein>
<sequence>MGYVMTYESAKNEYIIKPANEMKSIDKSKIGEEVREYKQNIWVGKSRDSLREYKIQHQAEQIAKHMKAIERIQRRTLSEIKQQYNHA</sequence>
<name>A0A7X9SR61_CLOBE</name>
<evidence type="ECO:0000313" key="1">
    <source>
        <dbReference type="EMBL" id="NMF06554.1"/>
    </source>
</evidence>
<reference evidence="1 2" key="1">
    <citation type="submission" date="2020-04" db="EMBL/GenBank/DDBJ databases">
        <authorList>
            <person name="Hitch T.C.A."/>
            <person name="Wylensek D."/>
            <person name="Clavel T."/>
        </authorList>
    </citation>
    <scope>NUCLEOTIDE SEQUENCE [LARGE SCALE GENOMIC DNA]</scope>
    <source>
        <strain evidence="1 2">WB01_NA02</strain>
    </source>
</reference>